<dbReference type="SUPFAM" id="SSF56176">
    <property type="entry name" value="FAD-binding/transporter-associated domain-like"/>
    <property type="match status" value="1"/>
</dbReference>
<dbReference type="InterPro" id="IPR004113">
    <property type="entry name" value="FAD-bd_oxidored_4_C"/>
</dbReference>
<proteinExistence type="inferred from homology"/>
<keyword evidence="5" id="KW-0560">Oxidoreductase</keyword>
<evidence type="ECO:0000256" key="1">
    <source>
        <dbReference type="ARBA" id="ARBA00001974"/>
    </source>
</evidence>
<dbReference type="FunFam" id="3.30.70.2740:FF:000001">
    <property type="entry name" value="D-lactate dehydrogenase mitochondrial"/>
    <property type="match status" value="1"/>
</dbReference>
<evidence type="ECO:0000256" key="2">
    <source>
        <dbReference type="ARBA" id="ARBA00008000"/>
    </source>
</evidence>
<protein>
    <submittedName>
        <fullName evidence="7">FAD-linked oxidase C-terminal domain-containing protein</fullName>
    </submittedName>
</protein>
<dbReference type="Gene3D" id="3.30.70.2740">
    <property type="match status" value="1"/>
</dbReference>
<dbReference type="RefSeq" id="WP_256089345.1">
    <property type="nucleotide sequence ID" value="NZ_JAVRES010000007.1"/>
</dbReference>
<evidence type="ECO:0000259" key="6">
    <source>
        <dbReference type="PROSITE" id="PS51387"/>
    </source>
</evidence>
<dbReference type="PANTHER" id="PTHR42934:SF2">
    <property type="entry name" value="GLYCOLATE OXIDASE SUBUNIT GLCD"/>
    <property type="match status" value="1"/>
</dbReference>
<accession>A0ABD5EQP6</accession>
<dbReference type="GO" id="GO:0016491">
    <property type="term" value="F:oxidoreductase activity"/>
    <property type="evidence" value="ECO:0007669"/>
    <property type="project" value="UniProtKB-KW"/>
</dbReference>
<evidence type="ECO:0000256" key="3">
    <source>
        <dbReference type="ARBA" id="ARBA00022630"/>
    </source>
</evidence>
<dbReference type="PROSITE" id="PS51387">
    <property type="entry name" value="FAD_PCMH"/>
    <property type="match status" value="1"/>
</dbReference>
<dbReference type="InterPro" id="IPR016164">
    <property type="entry name" value="FAD-linked_Oxase-like_C"/>
</dbReference>
<dbReference type="Gene3D" id="1.10.45.10">
    <property type="entry name" value="Vanillyl-alcohol Oxidase, Chain A, domain 4"/>
    <property type="match status" value="1"/>
</dbReference>
<keyword evidence="4" id="KW-0274">FAD</keyword>
<comment type="similarity">
    <text evidence="2">Belongs to the FAD-binding oxidoreductase/transferase type 4 family.</text>
</comment>
<dbReference type="EMBL" id="JAVRES010000007">
    <property type="protein sequence ID" value="MDT0436364.1"/>
    <property type="molecule type" value="Genomic_DNA"/>
</dbReference>
<evidence type="ECO:0000256" key="4">
    <source>
        <dbReference type="ARBA" id="ARBA00022827"/>
    </source>
</evidence>
<keyword evidence="3" id="KW-0285">Flavoprotein</keyword>
<dbReference type="AlphaFoldDB" id="A0ABD5EQP6"/>
<dbReference type="InterPro" id="IPR016171">
    <property type="entry name" value="Vanillyl_alc_oxidase_C-sub2"/>
</dbReference>
<dbReference type="PANTHER" id="PTHR42934">
    <property type="entry name" value="GLYCOLATE OXIDASE SUBUNIT GLCD"/>
    <property type="match status" value="1"/>
</dbReference>
<dbReference type="Gene3D" id="3.30.465.10">
    <property type="match status" value="1"/>
</dbReference>
<dbReference type="Pfam" id="PF02913">
    <property type="entry name" value="FAD-oxidase_C"/>
    <property type="match status" value="1"/>
</dbReference>
<reference evidence="8" key="1">
    <citation type="submission" date="2023-07" db="EMBL/GenBank/DDBJ databases">
        <title>30 novel species of actinomycetes from the DSMZ collection.</title>
        <authorList>
            <person name="Nouioui I."/>
        </authorList>
    </citation>
    <scope>NUCLEOTIDE SEQUENCE [LARGE SCALE GENOMIC DNA]</scope>
    <source>
        <strain evidence="8">DSM 41981</strain>
    </source>
</reference>
<evidence type="ECO:0000313" key="7">
    <source>
        <dbReference type="EMBL" id="MDT0436364.1"/>
    </source>
</evidence>
<gene>
    <name evidence="7" type="ORF">RM877_16915</name>
</gene>
<keyword evidence="8" id="KW-1185">Reference proteome</keyword>
<dbReference type="InterPro" id="IPR016166">
    <property type="entry name" value="FAD-bd_PCMH"/>
</dbReference>
<dbReference type="SUPFAM" id="SSF55103">
    <property type="entry name" value="FAD-linked oxidases, C-terminal domain"/>
    <property type="match status" value="1"/>
</dbReference>
<evidence type="ECO:0000313" key="8">
    <source>
        <dbReference type="Proteomes" id="UP001183535"/>
    </source>
</evidence>
<dbReference type="InterPro" id="IPR006094">
    <property type="entry name" value="Oxid_FAD_bind_N"/>
</dbReference>
<dbReference type="InterPro" id="IPR016169">
    <property type="entry name" value="FAD-bd_PCMH_sub2"/>
</dbReference>
<dbReference type="InterPro" id="IPR051914">
    <property type="entry name" value="FAD-linked_OxidoTrans_Type4"/>
</dbReference>
<comment type="cofactor">
    <cofactor evidence="1">
        <name>FAD</name>
        <dbReference type="ChEBI" id="CHEBI:57692"/>
    </cofactor>
</comment>
<organism evidence="7 8">
    <name type="scientific">Streptomyces doudnae</name>
    <dbReference type="NCBI Taxonomy" id="3075536"/>
    <lineage>
        <taxon>Bacteria</taxon>
        <taxon>Bacillati</taxon>
        <taxon>Actinomycetota</taxon>
        <taxon>Actinomycetes</taxon>
        <taxon>Kitasatosporales</taxon>
        <taxon>Streptomycetaceae</taxon>
        <taxon>Streptomyces</taxon>
    </lineage>
</organism>
<name>A0ABD5EQP6_9ACTN</name>
<dbReference type="InterPro" id="IPR036318">
    <property type="entry name" value="FAD-bd_PCMH-like_sf"/>
</dbReference>
<sequence>MRELAELLLDGRLLTAPESIEAYRRDFVPDPSAGMPCAVALCASAADVQASLRWATRHRVPVVTRGAGTGLSGGATAVDGCLVVSTAGMTDIRVDPDARVATCGAGALNASVKAAAARHGLFYPPDPGSFEISTIGGNIATNAGGLCCVKYGVTAAYVLGIEVVLADGTLLELGGRTVKNVAGLPLLPLFVGSEGTLGVITRAHLRLLPAPPPASTVVAVFPTMSRAGEAVVAIGRTVVTSMLELLDNRTINNVEDMRPSGLDRDAAALLLAQTDAAGSGRLEDAATIGRLCRDSGATELYSTDDLAEGDLFVDIRRSTGPAVERRGSLLPEDVGVPVDRLPQLLARIEEIAAELGVEIPVVAHAGDGNAHPTIVYDSDSEDRARVAFDRILRTAVDLGGTITGEHGVGRAKRPALESQIGSGALRISRLIKAALDPEGILNPGVLL</sequence>
<dbReference type="Proteomes" id="UP001183535">
    <property type="component" value="Unassembled WGS sequence"/>
</dbReference>
<evidence type="ECO:0000256" key="5">
    <source>
        <dbReference type="ARBA" id="ARBA00023002"/>
    </source>
</evidence>
<dbReference type="Pfam" id="PF01565">
    <property type="entry name" value="FAD_binding_4"/>
    <property type="match status" value="1"/>
</dbReference>
<comment type="caution">
    <text evidence="7">The sequence shown here is derived from an EMBL/GenBank/DDBJ whole genome shotgun (WGS) entry which is preliminary data.</text>
</comment>
<feature type="domain" description="FAD-binding PCMH-type" evidence="6">
    <location>
        <begin position="32"/>
        <end position="210"/>
    </location>
</feature>